<dbReference type="EMBL" id="APNK01000009">
    <property type="protein sequence ID" value="KEZ77757.1"/>
    <property type="molecule type" value="Genomic_DNA"/>
</dbReference>
<dbReference type="STRING" id="1304275.C41B8_08065"/>
<proteinExistence type="predicted"/>
<organism evidence="2 3">
    <name type="scientific">Salinisphaera hydrothermalis (strain C41B8)</name>
    <dbReference type="NCBI Taxonomy" id="1304275"/>
    <lineage>
        <taxon>Bacteria</taxon>
        <taxon>Pseudomonadati</taxon>
        <taxon>Pseudomonadota</taxon>
        <taxon>Gammaproteobacteria</taxon>
        <taxon>Salinisphaerales</taxon>
        <taxon>Salinisphaeraceae</taxon>
        <taxon>Salinisphaera</taxon>
    </lineage>
</organism>
<comment type="caution">
    <text evidence="2">The sequence shown here is derived from an EMBL/GenBank/DDBJ whole genome shotgun (WGS) entry which is preliminary data.</text>
</comment>
<protein>
    <submittedName>
        <fullName evidence="2">Uncharacterized protein</fullName>
    </submittedName>
</protein>
<accession>A0A084IM23</accession>
<dbReference type="Gene3D" id="2.60.120.10">
    <property type="entry name" value="Jelly Rolls"/>
    <property type="match status" value="1"/>
</dbReference>
<reference evidence="2 3" key="1">
    <citation type="submission" date="2013-03" db="EMBL/GenBank/DDBJ databases">
        <title>Salinisphaera hydrothermalis C41B8 Genome Sequencing.</title>
        <authorList>
            <person name="Li C."/>
            <person name="Lai Q."/>
            <person name="Shao Z."/>
        </authorList>
    </citation>
    <scope>NUCLEOTIDE SEQUENCE [LARGE SCALE GENOMIC DNA]</scope>
    <source>
        <strain evidence="2 3">C41B8</strain>
    </source>
</reference>
<dbReference type="PANTHER" id="PTHR36448">
    <property type="entry name" value="BLR7373 PROTEIN"/>
    <property type="match status" value="1"/>
</dbReference>
<dbReference type="eggNOG" id="COG4297">
    <property type="taxonomic scope" value="Bacteria"/>
</dbReference>
<keyword evidence="3" id="KW-1185">Reference proteome</keyword>
<gene>
    <name evidence="2" type="ORF">C41B8_08065</name>
</gene>
<dbReference type="PIRSF" id="PIRSF019307">
    <property type="entry name" value="UCP019307"/>
    <property type="match status" value="1"/>
</dbReference>
<name>A0A084IM23_SALHC</name>
<dbReference type="InterPro" id="IPR011051">
    <property type="entry name" value="RmlC_Cupin_sf"/>
</dbReference>
<dbReference type="InterPro" id="IPR014500">
    <property type="entry name" value="UCP019307_cupin"/>
</dbReference>
<feature type="compositionally biased region" description="Basic and acidic residues" evidence="1">
    <location>
        <begin position="13"/>
        <end position="23"/>
    </location>
</feature>
<dbReference type="PANTHER" id="PTHR36448:SF2">
    <property type="entry name" value="CUPIN TYPE-1 DOMAIN-CONTAINING PROTEIN"/>
    <property type="match status" value="1"/>
</dbReference>
<dbReference type="SUPFAM" id="SSF51182">
    <property type="entry name" value="RmlC-like cupins"/>
    <property type="match status" value="1"/>
</dbReference>
<sequence>MTSRLETGPSVEPETHIFDDDGRTPNSRHPVLLYRGLTNETGEAAAADFEACFAANRWPPQWRGGVFAYHHFHSNAHEALAIYAGEAELVLGGESGQPIRLGAGGVVILPAGTGHCRVEASEDFALTAAYPDGHGDWDLCRPGETSPERARERIAAVPIPPQDPITGADGALVRLWR</sequence>
<dbReference type="OrthoDB" id="9791759at2"/>
<dbReference type="AlphaFoldDB" id="A0A084IM23"/>
<dbReference type="RefSeq" id="WP_051883274.1">
    <property type="nucleotide sequence ID" value="NZ_APNK01000009.1"/>
</dbReference>
<dbReference type="Proteomes" id="UP000028302">
    <property type="component" value="Unassembled WGS sequence"/>
</dbReference>
<evidence type="ECO:0000313" key="3">
    <source>
        <dbReference type="Proteomes" id="UP000028302"/>
    </source>
</evidence>
<dbReference type="CDD" id="cd02219">
    <property type="entry name" value="cupin_YjlB-like"/>
    <property type="match status" value="1"/>
</dbReference>
<evidence type="ECO:0000256" key="1">
    <source>
        <dbReference type="SAM" id="MobiDB-lite"/>
    </source>
</evidence>
<dbReference type="InterPro" id="IPR047121">
    <property type="entry name" value="YjiB-like"/>
</dbReference>
<feature type="region of interest" description="Disordered" evidence="1">
    <location>
        <begin position="1"/>
        <end position="24"/>
    </location>
</feature>
<dbReference type="InterPro" id="IPR014710">
    <property type="entry name" value="RmlC-like_jellyroll"/>
</dbReference>
<evidence type="ECO:0000313" key="2">
    <source>
        <dbReference type="EMBL" id="KEZ77757.1"/>
    </source>
</evidence>